<keyword evidence="2 7" id="KW-0645">Protease</keyword>
<dbReference type="Pfam" id="PF04327">
    <property type="entry name" value="Peptidase_Prp"/>
    <property type="match status" value="1"/>
</dbReference>
<evidence type="ECO:0000256" key="6">
    <source>
        <dbReference type="ARBA" id="ARBA00044538"/>
    </source>
</evidence>
<name>A0ABV5KPU2_9BACL</name>
<reference evidence="7 8" key="1">
    <citation type="submission" date="2024-09" db="EMBL/GenBank/DDBJ databases">
        <authorList>
            <person name="Sun Q."/>
            <person name="Mori K."/>
        </authorList>
    </citation>
    <scope>NUCLEOTIDE SEQUENCE [LARGE SCALE GENOMIC DNA]</scope>
    <source>
        <strain evidence="7 8">TISTR 2452</strain>
    </source>
</reference>
<dbReference type="InterPro" id="IPR036764">
    <property type="entry name" value="Peptidase_Prp_sf"/>
</dbReference>
<proteinExistence type="inferred from homology"/>
<protein>
    <recommendedName>
        <fullName evidence="6">Ribosomal processing cysteine protease Prp</fullName>
    </recommendedName>
</protein>
<gene>
    <name evidence="7" type="ORF">ACFFSY_15025</name>
</gene>
<dbReference type="GO" id="GO:0006508">
    <property type="term" value="P:proteolysis"/>
    <property type="evidence" value="ECO:0007669"/>
    <property type="project" value="UniProtKB-KW"/>
</dbReference>
<comment type="caution">
    <text evidence="7">The sequence shown here is derived from an EMBL/GenBank/DDBJ whole genome shotgun (WGS) entry which is preliminary data.</text>
</comment>
<dbReference type="RefSeq" id="WP_377495328.1">
    <property type="nucleotide sequence ID" value="NZ_JBHMDO010000024.1"/>
</dbReference>
<keyword evidence="8" id="KW-1185">Reference proteome</keyword>
<evidence type="ECO:0000256" key="1">
    <source>
        <dbReference type="ARBA" id="ARBA00022517"/>
    </source>
</evidence>
<keyword evidence="1" id="KW-0690">Ribosome biogenesis</keyword>
<evidence type="ECO:0000256" key="3">
    <source>
        <dbReference type="ARBA" id="ARBA00022801"/>
    </source>
</evidence>
<sequence>MITATFIRSAEDNRIVSFAISGHADYAKRGKDIICAGVSTVSVGTVNAIEELTGVELPASMRSGWLQSAIPLQTDDSINERIQLLLESMRVMLGSIAASYGKYVEVRELIDT</sequence>
<keyword evidence="3" id="KW-0378">Hydrolase</keyword>
<evidence type="ECO:0000313" key="7">
    <source>
        <dbReference type="EMBL" id="MFB9327239.1"/>
    </source>
</evidence>
<dbReference type="GO" id="GO:0008233">
    <property type="term" value="F:peptidase activity"/>
    <property type="evidence" value="ECO:0007669"/>
    <property type="project" value="UniProtKB-KW"/>
</dbReference>
<dbReference type="InterPro" id="IPR007422">
    <property type="entry name" value="Peptidase_Prp"/>
</dbReference>
<evidence type="ECO:0000313" key="8">
    <source>
        <dbReference type="Proteomes" id="UP001589747"/>
    </source>
</evidence>
<organism evidence="7 8">
    <name type="scientific">Paenibacillus aurantiacus</name>
    <dbReference type="NCBI Taxonomy" id="1936118"/>
    <lineage>
        <taxon>Bacteria</taxon>
        <taxon>Bacillati</taxon>
        <taxon>Bacillota</taxon>
        <taxon>Bacilli</taxon>
        <taxon>Bacillales</taxon>
        <taxon>Paenibacillaceae</taxon>
        <taxon>Paenibacillus</taxon>
    </lineage>
</organism>
<dbReference type="CDD" id="cd16332">
    <property type="entry name" value="Prp-like"/>
    <property type="match status" value="1"/>
</dbReference>
<evidence type="ECO:0000256" key="4">
    <source>
        <dbReference type="ARBA" id="ARBA00022807"/>
    </source>
</evidence>
<dbReference type="PANTHER" id="PTHR39178:SF1">
    <property type="entry name" value="RIBOSOMAL-PROCESSING CYSTEINE PROTEASE PRP"/>
    <property type="match status" value="1"/>
</dbReference>
<dbReference type="EMBL" id="JBHMDO010000024">
    <property type="protein sequence ID" value="MFB9327239.1"/>
    <property type="molecule type" value="Genomic_DNA"/>
</dbReference>
<keyword evidence="4" id="KW-0788">Thiol protease</keyword>
<dbReference type="PANTHER" id="PTHR39178">
    <property type="entry name" value="HYPOTHETICAL RIBOSOME-ASSOCIATED PROTEIN"/>
    <property type="match status" value="1"/>
</dbReference>
<evidence type="ECO:0000256" key="2">
    <source>
        <dbReference type="ARBA" id="ARBA00022670"/>
    </source>
</evidence>
<accession>A0ABV5KPU2</accession>
<evidence type="ECO:0000256" key="5">
    <source>
        <dbReference type="ARBA" id="ARBA00044503"/>
    </source>
</evidence>
<dbReference type="Gene3D" id="3.30.70.1490">
    <property type="entry name" value="Cysteine protease Prp"/>
    <property type="match status" value="1"/>
</dbReference>
<dbReference type="SUPFAM" id="SSF118010">
    <property type="entry name" value="TM1457-like"/>
    <property type="match status" value="1"/>
</dbReference>
<dbReference type="Proteomes" id="UP001589747">
    <property type="component" value="Unassembled WGS sequence"/>
</dbReference>
<comment type="similarity">
    <text evidence="5">Belongs to the Prp family.</text>
</comment>